<sequence>MSNDRKIQFREMSYDQFLAHVETIAHQVEEDSWKPDYIVGIGRGGLVPGTYLSHRLEIPLLSIDHSSKVHVFSDALLVHLASCTQRGERFLFIDDINDSGKTLARFRSLIEEHDGELSNFRFSVLINNVSSRATVHYASETIDRQSDKSWFIFPWGSVASRAAQEWDAREDPERLGLTK</sequence>
<feature type="domain" description="Phosphoribosyltransferase" evidence="3">
    <location>
        <begin position="15"/>
        <end position="156"/>
    </location>
</feature>
<keyword evidence="1 4" id="KW-0328">Glycosyltransferase</keyword>
<dbReference type="PANTHER" id="PTHR43363">
    <property type="entry name" value="HYPOXANTHINE PHOSPHORIBOSYLTRANSFERASE"/>
    <property type="match status" value="1"/>
</dbReference>
<dbReference type="Pfam" id="PF00156">
    <property type="entry name" value="Pribosyltran"/>
    <property type="match status" value="1"/>
</dbReference>
<evidence type="ECO:0000256" key="2">
    <source>
        <dbReference type="ARBA" id="ARBA00022679"/>
    </source>
</evidence>
<keyword evidence="5" id="KW-1185">Reference proteome</keyword>
<reference evidence="5" key="1">
    <citation type="journal article" date="2019" name="Int. J. Syst. Evol. Microbiol.">
        <title>The Global Catalogue of Microorganisms (GCM) 10K type strain sequencing project: providing services to taxonomists for standard genome sequencing and annotation.</title>
        <authorList>
            <consortium name="The Broad Institute Genomics Platform"/>
            <consortium name="The Broad Institute Genome Sequencing Center for Infectious Disease"/>
            <person name="Wu L."/>
            <person name="Ma J."/>
        </authorList>
    </citation>
    <scope>NUCLEOTIDE SEQUENCE [LARGE SCALE GENOMIC DNA]</scope>
    <source>
        <strain evidence="5">CCM 7491</strain>
    </source>
</reference>
<evidence type="ECO:0000313" key="4">
    <source>
        <dbReference type="EMBL" id="MFC3444261.1"/>
    </source>
</evidence>
<evidence type="ECO:0000259" key="3">
    <source>
        <dbReference type="Pfam" id="PF00156"/>
    </source>
</evidence>
<proteinExistence type="predicted"/>
<dbReference type="GO" id="GO:0016757">
    <property type="term" value="F:glycosyltransferase activity"/>
    <property type="evidence" value="ECO:0007669"/>
    <property type="project" value="UniProtKB-KW"/>
</dbReference>
<dbReference type="CDD" id="cd06223">
    <property type="entry name" value="PRTases_typeI"/>
    <property type="match status" value="1"/>
</dbReference>
<accession>A0ABV7NLB1</accession>
<dbReference type="Gene3D" id="3.40.50.2020">
    <property type="match status" value="1"/>
</dbReference>
<gene>
    <name evidence="4" type="ORF">ACFOKF_24240</name>
</gene>
<dbReference type="EMBL" id="JBHRVU010000005">
    <property type="protein sequence ID" value="MFC3444261.1"/>
    <property type="molecule type" value="Genomic_DNA"/>
</dbReference>
<evidence type="ECO:0000313" key="5">
    <source>
        <dbReference type="Proteomes" id="UP001595681"/>
    </source>
</evidence>
<dbReference type="PANTHER" id="PTHR43363:SF1">
    <property type="entry name" value="HYPOXANTHINE-GUANINE PHOSPHORIBOSYLTRANSFERASE"/>
    <property type="match status" value="1"/>
</dbReference>
<dbReference type="Proteomes" id="UP001595681">
    <property type="component" value="Unassembled WGS sequence"/>
</dbReference>
<name>A0ABV7NLB1_9SPHN</name>
<comment type="caution">
    <text evidence="4">The sequence shown here is derived from an EMBL/GenBank/DDBJ whole genome shotgun (WGS) entry which is preliminary data.</text>
</comment>
<keyword evidence="2" id="KW-0808">Transferase</keyword>
<dbReference type="SUPFAM" id="SSF53271">
    <property type="entry name" value="PRTase-like"/>
    <property type="match status" value="1"/>
</dbReference>
<dbReference type="RefSeq" id="WP_099231943.1">
    <property type="nucleotide sequence ID" value="NZ_JBHRVU010000005.1"/>
</dbReference>
<dbReference type="InterPro" id="IPR000836">
    <property type="entry name" value="PRTase_dom"/>
</dbReference>
<protein>
    <submittedName>
        <fullName evidence="4">Phosphoribosyltransferase</fullName>
    </submittedName>
</protein>
<evidence type="ECO:0000256" key="1">
    <source>
        <dbReference type="ARBA" id="ARBA00022676"/>
    </source>
</evidence>
<dbReference type="InterPro" id="IPR029057">
    <property type="entry name" value="PRTase-like"/>
</dbReference>
<organism evidence="4 5">
    <name type="scientific">Sphingobium rhizovicinum</name>
    <dbReference type="NCBI Taxonomy" id="432308"/>
    <lineage>
        <taxon>Bacteria</taxon>
        <taxon>Pseudomonadati</taxon>
        <taxon>Pseudomonadota</taxon>
        <taxon>Alphaproteobacteria</taxon>
        <taxon>Sphingomonadales</taxon>
        <taxon>Sphingomonadaceae</taxon>
        <taxon>Sphingobium</taxon>
    </lineage>
</organism>